<evidence type="ECO:0000313" key="1">
    <source>
        <dbReference type="EnsemblMetazoa" id="G12297.1:cds"/>
    </source>
</evidence>
<protein>
    <submittedName>
        <fullName evidence="1">Uncharacterized protein</fullName>
    </submittedName>
</protein>
<dbReference type="AlphaFoldDB" id="A0A8W8I2Y0"/>
<evidence type="ECO:0000313" key="2">
    <source>
        <dbReference type="Proteomes" id="UP000005408"/>
    </source>
</evidence>
<keyword evidence="2" id="KW-1185">Reference proteome</keyword>
<dbReference type="EnsemblMetazoa" id="G12297.1">
    <property type="protein sequence ID" value="G12297.1:cds"/>
    <property type="gene ID" value="G12297"/>
</dbReference>
<sequence length="132" mass="15185">MGEDKQLIACAIEMNDLLIKHKKLEQQLSCIEAYMENLSARIFATHLQEQEALHMNYLHRKSAASSIRRVYQTLRDNTSRQIQTLSHRIMCILQPGIPTAVEDPIEVLTSLTDRDDLVQELTQTFCTLKRSS</sequence>
<organism evidence="1 2">
    <name type="scientific">Magallana gigas</name>
    <name type="common">Pacific oyster</name>
    <name type="synonym">Crassostrea gigas</name>
    <dbReference type="NCBI Taxonomy" id="29159"/>
    <lineage>
        <taxon>Eukaryota</taxon>
        <taxon>Metazoa</taxon>
        <taxon>Spiralia</taxon>
        <taxon>Lophotrochozoa</taxon>
        <taxon>Mollusca</taxon>
        <taxon>Bivalvia</taxon>
        <taxon>Autobranchia</taxon>
        <taxon>Pteriomorphia</taxon>
        <taxon>Ostreida</taxon>
        <taxon>Ostreoidea</taxon>
        <taxon>Ostreidae</taxon>
        <taxon>Magallana</taxon>
    </lineage>
</organism>
<reference evidence="1" key="1">
    <citation type="submission" date="2022-08" db="UniProtKB">
        <authorList>
            <consortium name="EnsemblMetazoa"/>
        </authorList>
    </citation>
    <scope>IDENTIFICATION</scope>
    <source>
        <strain evidence="1">05x7-T-G4-1.051#20</strain>
    </source>
</reference>
<name>A0A8W8I2Y0_MAGGI</name>
<accession>A0A8W8I2Y0</accession>
<proteinExistence type="predicted"/>
<dbReference type="Proteomes" id="UP000005408">
    <property type="component" value="Unassembled WGS sequence"/>
</dbReference>